<dbReference type="PROSITE" id="PS50030">
    <property type="entry name" value="UBA"/>
    <property type="match status" value="1"/>
</dbReference>
<proteinExistence type="predicted"/>
<accession>A0AAR5PNI1</accession>
<feature type="domain" description="UBA" evidence="3">
    <location>
        <begin position="450"/>
        <end position="490"/>
    </location>
</feature>
<evidence type="ECO:0008006" key="7">
    <source>
        <dbReference type="Google" id="ProtNLM"/>
    </source>
</evidence>
<dbReference type="InterPro" id="IPR023340">
    <property type="entry name" value="UMA"/>
</dbReference>
<feature type="coiled-coil region" evidence="1">
    <location>
        <begin position="58"/>
        <end position="104"/>
    </location>
</feature>
<reference evidence="5" key="2">
    <citation type="submission" date="2024-08" db="UniProtKB">
        <authorList>
            <consortium name="EnsemblMetazoa"/>
        </authorList>
    </citation>
    <scope>IDENTIFICATION</scope>
</reference>
<dbReference type="InterPro" id="IPR009060">
    <property type="entry name" value="UBA-like_sf"/>
</dbReference>
<dbReference type="GO" id="GO:0000813">
    <property type="term" value="C:ESCRT I complex"/>
    <property type="evidence" value="ECO:0007669"/>
    <property type="project" value="InterPro"/>
</dbReference>
<feature type="region of interest" description="Disordered" evidence="2">
    <location>
        <begin position="224"/>
        <end position="263"/>
    </location>
</feature>
<dbReference type="KEGG" id="dpa:109539274"/>
<evidence type="ECO:0000313" key="6">
    <source>
        <dbReference type="Proteomes" id="UP000019118"/>
    </source>
</evidence>
<dbReference type="Gene3D" id="1.20.120.1920">
    <property type="entry name" value="UBAP1 SOUBA domain"/>
    <property type="match status" value="1"/>
</dbReference>
<keyword evidence="1" id="KW-0175">Coiled coil</keyword>
<name>A0AAR5PNI1_DENPD</name>
<dbReference type="PANTHER" id="PTHR15960">
    <property type="entry name" value="LD44032P"/>
    <property type="match status" value="1"/>
</dbReference>
<evidence type="ECO:0000259" key="4">
    <source>
        <dbReference type="PROSITE" id="PS51497"/>
    </source>
</evidence>
<evidence type="ECO:0000256" key="2">
    <source>
        <dbReference type="SAM" id="MobiDB-lite"/>
    </source>
</evidence>
<keyword evidence="6" id="KW-1185">Reference proteome</keyword>
<dbReference type="InterPro" id="IPR038870">
    <property type="entry name" value="UBAP1"/>
</dbReference>
<dbReference type="EnsemblMetazoa" id="XM_019906923.1">
    <property type="protein sequence ID" value="XP_019762482.1"/>
    <property type="gene ID" value="LOC109539274"/>
</dbReference>
<organism evidence="5 6">
    <name type="scientific">Dendroctonus ponderosae</name>
    <name type="common">Mountain pine beetle</name>
    <dbReference type="NCBI Taxonomy" id="77166"/>
    <lineage>
        <taxon>Eukaryota</taxon>
        <taxon>Metazoa</taxon>
        <taxon>Ecdysozoa</taxon>
        <taxon>Arthropoda</taxon>
        <taxon>Hexapoda</taxon>
        <taxon>Insecta</taxon>
        <taxon>Pterygota</taxon>
        <taxon>Neoptera</taxon>
        <taxon>Endopterygota</taxon>
        <taxon>Coleoptera</taxon>
        <taxon>Polyphaga</taxon>
        <taxon>Cucujiformia</taxon>
        <taxon>Curculionidae</taxon>
        <taxon>Scolytinae</taxon>
        <taxon>Dendroctonus</taxon>
    </lineage>
</organism>
<sequence length="490" mass="54907">MANSYVDDIKVKISEKYKPPCRISLPMSYSQRLTLNKQLQDSRPTYELDLEKSILGRLDERKQLRSLAEDRKQKIEQDRREFKKKIEQEQIERLEKMQAEAADNKLLEEASKEVSNADLKSQGFRQIGPSDSSQTHPNYITKNGILMPIPVANNYPNSTRPLSSTGYKPLSPNLKPFNLADFESDTSSPFDNMELKSINDLEELAQVLKTNFTPNVYPSTSLFQSPTSYNSHNATKSQTGFSQDQYGQSAQIPQNPSIYSQSSAANPYSQIASSYSQVNSSFSQFSNPYRINPNNYQVPNTTNYSGLNGYMYNIPPQATSQAHLNYSSNPYSQKSTVVPSPLQKSNCKSVPDLVKSIEKELTNTHLSDNLESRHSISSSGYTTTNVVVPKRPKSTDSVCSKTKMKHVPANPLDQLSSEKREICLNVTLMGFPLDRVIRACEVIGCDQKKIVDHLLALSELLDLGFSEKAASEALANNDNDRDRALDLLIS</sequence>
<evidence type="ECO:0000259" key="3">
    <source>
        <dbReference type="PROSITE" id="PS50030"/>
    </source>
</evidence>
<evidence type="ECO:0000256" key="1">
    <source>
        <dbReference type="SAM" id="Coils"/>
    </source>
</evidence>
<dbReference type="SUPFAM" id="SSF46934">
    <property type="entry name" value="UBA-like"/>
    <property type="match status" value="1"/>
</dbReference>
<reference evidence="6" key="1">
    <citation type="journal article" date="2013" name="Genome Biol.">
        <title>Draft genome of the mountain pine beetle, Dendroctonus ponderosae Hopkins, a major forest pest.</title>
        <authorList>
            <person name="Keeling C.I."/>
            <person name="Yuen M.M."/>
            <person name="Liao N.Y."/>
            <person name="Docking T.R."/>
            <person name="Chan S.K."/>
            <person name="Taylor G.A."/>
            <person name="Palmquist D.L."/>
            <person name="Jackman S.D."/>
            <person name="Nguyen A."/>
            <person name="Li M."/>
            <person name="Henderson H."/>
            <person name="Janes J.K."/>
            <person name="Zhao Y."/>
            <person name="Pandoh P."/>
            <person name="Moore R."/>
            <person name="Sperling F.A."/>
            <person name="Huber D.P."/>
            <person name="Birol I."/>
            <person name="Jones S.J."/>
            <person name="Bohlmann J."/>
        </authorList>
    </citation>
    <scope>NUCLEOTIDE SEQUENCE</scope>
</reference>
<feature type="domain" description="UMA" evidence="4">
    <location>
        <begin position="6"/>
        <end position="55"/>
    </location>
</feature>
<dbReference type="PROSITE" id="PS51497">
    <property type="entry name" value="UMA"/>
    <property type="match status" value="1"/>
</dbReference>
<dbReference type="GO" id="GO:0043130">
    <property type="term" value="F:ubiquitin binding"/>
    <property type="evidence" value="ECO:0007669"/>
    <property type="project" value="InterPro"/>
</dbReference>
<dbReference type="GO" id="GO:0043162">
    <property type="term" value="P:ubiquitin-dependent protein catabolic process via the multivesicular body sorting pathway"/>
    <property type="evidence" value="ECO:0007669"/>
    <property type="project" value="InterPro"/>
</dbReference>
<dbReference type="InterPro" id="IPR042575">
    <property type="entry name" value="UBAP1_C"/>
</dbReference>
<dbReference type="InterPro" id="IPR015940">
    <property type="entry name" value="UBA"/>
</dbReference>
<dbReference type="RefSeq" id="XP_019762482.1">
    <property type="nucleotide sequence ID" value="XM_019906923.2"/>
</dbReference>
<evidence type="ECO:0000313" key="5">
    <source>
        <dbReference type="EnsemblMetazoa" id="XP_019762482.1"/>
    </source>
</evidence>
<dbReference type="PANTHER" id="PTHR15960:SF5">
    <property type="entry name" value="LD44032P"/>
    <property type="match status" value="1"/>
</dbReference>
<dbReference type="EnsemblMetazoa" id="XM_019906922.1">
    <property type="protein sequence ID" value="XP_019762481.1"/>
    <property type="gene ID" value="LOC109539274"/>
</dbReference>
<dbReference type="RefSeq" id="XP_019762481.1">
    <property type="nucleotide sequence ID" value="XM_019906922.2"/>
</dbReference>
<dbReference type="Proteomes" id="UP000019118">
    <property type="component" value="Unassembled WGS sequence"/>
</dbReference>
<dbReference type="GeneID" id="109539274"/>
<dbReference type="AlphaFoldDB" id="A0AAR5PNI1"/>
<protein>
    <recommendedName>
        <fullName evidence="7">UBA domain-containing protein</fullName>
    </recommendedName>
</protein>